<dbReference type="AlphaFoldDB" id="A0A238YVY4"/>
<protein>
    <recommendedName>
        <fullName evidence="3">DUF2490 domain-containing protein</fullName>
    </recommendedName>
</protein>
<dbReference type="Pfam" id="PF10677">
    <property type="entry name" value="DUF2490"/>
    <property type="match status" value="1"/>
</dbReference>
<evidence type="ECO:0008006" key="3">
    <source>
        <dbReference type="Google" id="ProtNLM"/>
    </source>
</evidence>
<dbReference type="EMBL" id="FZOA01000003">
    <property type="protein sequence ID" value="SNR74958.1"/>
    <property type="molecule type" value="Genomic_DNA"/>
</dbReference>
<evidence type="ECO:0000313" key="2">
    <source>
        <dbReference type="Proteomes" id="UP000198305"/>
    </source>
</evidence>
<reference evidence="2" key="1">
    <citation type="submission" date="2017-06" db="EMBL/GenBank/DDBJ databases">
        <authorList>
            <person name="Varghese N."/>
            <person name="Submissions S."/>
        </authorList>
    </citation>
    <scope>NUCLEOTIDE SEQUENCE [LARGE SCALE GENOMIC DNA]</scope>
    <source>
        <strain evidence="2">Ca-68</strain>
    </source>
</reference>
<sequence>MQPLSRFVSLFLVIATLGVQPYAWAEIEEDGRVWLNFTMEGILSEQNRLGWYAEFQPRWKEEGRENDQVIIRPALNYRVSDRASIWLGYADIRTQSEQGENHEQRWWQQFMYTFPATSSGIVLTSRTRLEQRHLDTGSDTGHRLRQLVRVIKKVEGAESLSWLLWNELFINTRSTDWGALSGFDQNRAFAGVAWQATSHARLEIGYVNQFIRGHTFDRMHHVLSTSLFLRF</sequence>
<dbReference type="OrthoDB" id="5381041at2"/>
<dbReference type="InterPro" id="IPR019619">
    <property type="entry name" value="DUF2490"/>
</dbReference>
<name>A0A238YVY4_9PROT</name>
<dbReference type="RefSeq" id="WP_089374991.1">
    <property type="nucleotide sequence ID" value="NZ_FZOA01000003.1"/>
</dbReference>
<dbReference type="Proteomes" id="UP000198305">
    <property type="component" value="Unassembled WGS sequence"/>
</dbReference>
<organism evidence="1 2">
    <name type="scientific">Methylobacillus rhizosphaerae</name>
    <dbReference type="NCBI Taxonomy" id="551994"/>
    <lineage>
        <taxon>Bacteria</taxon>
        <taxon>Pseudomonadati</taxon>
        <taxon>Pseudomonadota</taxon>
        <taxon>Betaproteobacteria</taxon>
        <taxon>Nitrosomonadales</taxon>
        <taxon>Methylophilaceae</taxon>
        <taxon>Methylobacillus</taxon>
    </lineage>
</organism>
<accession>A0A238YVY4</accession>
<evidence type="ECO:0000313" key="1">
    <source>
        <dbReference type="EMBL" id="SNR74958.1"/>
    </source>
</evidence>
<keyword evidence="2" id="KW-1185">Reference proteome</keyword>
<proteinExistence type="predicted"/>
<gene>
    <name evidence="1" type="ORF">SAMN05192560_0862</name>
</gene>